<dbReference type="GO" id="GO:0016887">
    <property type="term" value="F:ATP hydrolysis activity"/>
    <property type="evidence" value="ECO:0007669"/>
    <property type="project" value="InterPro"/>
</dbReference>
<dbReference type="CDD" id="cd03215">
    <property type="entry name" value="ABC_Carb_Monos_II"/>
    <property type="match status" value="1"/>
</dbReference>
<keyword evidence="3" id="KW-1003">Cell membrane</keyword>
<comment type="subcellular location">
    <subcellularLocation>
        <location evidence="1">Cell membrane</location>
        <topology evidence="1">Peripheral membrane protein</topology>
    </subcellularLocation>
</comment>
<dbReference type="PROSITE" id="PS00211">
    <property type="entry name" value="ABC_TRANSPORTER_1"/>
    <property type="match status" value="1"/>
</dbReference>
<dbReference type="PANTHER" id="PTHR43790">
    <property type="entry name" value="CARBOHYDRATE TRANSPORT ATP-BINDING PROTEIN MG119-RELATED"/>
    <property type="match status" value="1"/>
</dbReference>
<dbReference type="CDD" id="cd03216">
    <property type="entry name" value="ABC_Carb_Monos_I"/>
    <property type="match status" value="1"/>
</dbReference>
<organism evidence="10 11">
    <name type="scientific">Paenibacillus darwinianus</name>
    <dbReference type="NCBI Taxonomy" id="1380763"/>
    <lineage>
        <taxon>Bacteria</taxon>
        <taxon>Bacillati</taxon>
        <taxon>Bacillota</taxon>
        <taxon>Bacilli</taxon>
        <taxon>Bacillales</taxon>
        <taxon>Paenibacillaceae</taxon>
        <taxon>Paenibacillus</taxon>
    </lineage>
</organism>
<keyword evidence="4" id="KW-0677">Repeat</keyword>
<evidence type="ECO:0000256" key="6">
    <source>
        <dbReference type="ARBA" id="ARBA00022840"/>
    </source>
</evidence>
<evidence type="ECO:0000256" key="8">
    <source>
        <dbReference type="ARBA" id="ARBA00023136"/>
    </source>
</evidence>
<dbReference type="SUPFAM" id="SSF52540">
    <property type="entry name" value="P-loop containing nucleoside triphosphate hydrolases"/>
    <property type="match status" value="2"/>
</dbReference>
<dbReference type="SMART" id="SM00382">
    <property type="entry name" value="AAA"/>
    <property type="match status" value="2"/>
</dbReference>
<gene>
    <name evidence="10" type="ORF">BG53_08690</name>
</gene>
<dbReference type="PROSITE" id="PS50893">
    <property type="entry name" value="ABC_TRANSPORTER_2"/>
    <property type="match status" value="2"/>
</dbReference>
<dbReference type="FunFam" id="3.40.50.300:FF:000127">
    <property type="entry name" value="Ribose import ATP-binding protein RbsA"/>
    <property type="match status" value="1"/>
</dbReference>
<proteinExistence type="predicted"/>
<evidence type="ECO:0000313" key="11">
    <source>
        <dbReference type="Proteomes" id="UP000053750"/>
    </source>
</evidence>
<dbReference type="InterPro" id="IPR017871">
    <property type="entry name" value="ABC_transporter-like_CS"/>
</dbReference>
<reference evidence="10 11" key="1">
    <citation type="submission" date="2014-02" db="EMBL/GenBank/DDBJ databases">
        <title>Genome sequence of Paenibacillus darwinianus reveals adaptive mechanisms for survival in Antarctic soils.</title>
        <authorList>
            <person name="Dsouza M."/>
            <person name="Taylor M.W."/>
            <person name="Turner S.J."/>
            <person name="Aislabie J."/>
        </authorList>
    </citation>
    <scope>NUCLEOTIDE SEQUENCE [LARGE SCALE GENOMIC DNA]</scope>
    <source>
        <strain evidence="10 11">CE1</strain>
    </source>
</reference>
<keyword evidence="6 10" id="KW-0067">ATP-binding</keyword>
<keyword evidence="7" id="KW-1278">Translocase</keyword>
<dbReference type="InterPro" id="IPR050107">
    <property type="entry name" value="ABC_carbohydrate_import_ATPase"/>
</dbReference>
<evidence type="ECO:0000313" key="10">
    <source>
        <dbReference type="EMBL" id="EXX91807.1"/>
    </source>
</evidence>
<feature type="domain" description="ABC transporter" evidence="9">
    <location>
        <begin position="6"/>
        <end position="243"/>
    </location>
</feature>
<dbReference type="AlphaFoldDB" id="A0A9W5W867"/>
<evidence type="ECO:0000256" key="1">
    <source>
        <dbReference type="ARBA" id="ARBA00004202"/>
    </source>
</evidence>
<sequence length="503" mass="56342">MSQPILTMRGISKRFPGVKALEEVDFELYPGEVHALMGENGAGKSTLMKILSGVYAPTEGTIRLKGRDVVFHNPMNAQRQGVSIIHQEFNLFPNLSAAENIYIDRPDITGRFGFIKWPKLVREAQALIDSIGGGIDVRREVQHLGVHSQQVVEIAKALSFRADVLIMDEPSATLPENEVQNMFEVVRRLRHQGVAIVYVSHRMKEIFEIADKVTVLRDGKKIDTRPIGEVTEQKLIRMMVGKEVGNLYPVRITEGQPQQVLQVDEMSLDASHKVSFELHKGEILGLFGLVGSGTHTVAERLFGLRKGTGDVYILGKKVRIGSPLEAISHKVAYVPPDRHRQGLIKPMTICQNLSLNLLKDYTKGMLLDRKRVKQVSETYMQKLRVKAPNDQHIVDFLSGGNQQKVVLGKWLATEPNILILEEPTRGVDVGAKAEIYQIIHQLAEGGLSILLISSEMPEVIGMSDRILVMHKGEFVHEFRRGEVDQEQLLKRASNPRLHEEAVP</sequence>
<keyword evidence="5" id="KW-0547">Nucleotide-binding</keyword>
<dbReference type="GO" id="GO:0005886">
    <property type="term" value="C:plasma membrane"/>
    <property type="evidence" value="ECO:0007669"/>
    <property type="project" value="UniProtKB-SubCell"/>
</dbReference>
<comment type="caution">
    <text evidence="10">The sequence shown here is derived from an EMBL/GenBank/DDBJ whole genome shotgun (WGS) entry which is preliminary data.</text>
</comment>
<dbReference type="InterPro" id="IPR003439">
    <property type="entry name" value="ABC_transporter-like_ATP-bd"/>
</dbReference>
<dbReference type="PANTHER" id="PTHR43790:SF9">
    <property type="entry name" value="GALACTOFURANOSE TRANSPORTER ATP-BINDING PROTEIN YTFR"/>
    <property type="match status" value="1"/>
</dbReference>
<accession>A0A9W5W867</accession>
<evidence type="ECO:0000256" key="7">
    <source>
        <dbReference type="ARBA" id="ARBA00022967"/>
    </source>
</evidence>
<dbReference type="Proteomes" id="UP000053750">
    <property type="component" value="Unassembled WGS sequence"/>
</dbReference>
<dbReference type="OrthoDB" id="9766104at2"/>
<keyword evidence="11" id="KW-1185">Reference proteome</keyword>
<name>A0A9W5W867_9BACL</name>
<evidence type="ECO:0000256" key="2">
    <source>
        <dbReference type="ARBA" id="ARBA00022448"/>
    </source>
</evidence>
<evidence type="ECO:0000259" key="9">
    <source>
        <dbReference type="PROSITE" id="PS50893"/>
    </source>
</evidence>
<feature type="domain" description="ABC transporter" evidence="9">
    <location>
        <begin position="255"/>
        <end position="496"/>
    </location>
</feature>
<dbReference type="Pfam" id="PF00005">
    <property type="entry name" value="ABC_tran"/>
    <property type="match status" value="2"/>
</dbReference>
<evidence type="ECO:0000256" key="3">
    <source>
        <dbReference type="ARBA" id="ARBA00022475"/>
    </source>
</evidence>
<evidence type="ECO:0000256" key="5">
    <source>
        <dbReference type="ARBA" id="ARBA00022741"/>
    </source>
</evidence>
<protein>
    <submittedName>
        <fullName evidence="10">Sugar ABC transporter ATP-binding protein</fullName>
    </submittedName>
</protein>
<evidence type="ECO:0000256" key="4">
    <source>
        <dbReference type="ARBA" id="ARBA00022737"/>
    </source>
</evidence>
<dbReference type="InterPro" id="IPR003593">
    <property type="entry name" value="AAA+_ATPase"/>
</dbReference>
<keyword evidence="8" id="KW-0472">Membrane</keyword>
<dbReference type="EMBL" id="JFHU01000023">
    <property type="protein sequence ID" value="EXX91807.1"/>
    <property type="molecule type" value="Genomic_DNA"/>
</dbReference>
<dbReference type="GO" id="GO:0005524">
    <property type="term" value="F:ATP binding"/>
    <property type="evidence" value="ECO:0007669"/>
    <property type="project" value="UniProtKB-KW"/>
</dbReference>
<keyword evidence="2" id="KW-0813">Transport</keyword>
<dbReference type="RefSeq" id="WP_036585606.1">
    <property type="nucleotide sequence ID" value="NZ_KK082115.1"/>
</dbReference>
<dbReference type="InterPro" id="IPR027417">
    <property type="entry name" value="P-loop_NTPase"/>
</dbReference>
<dbReference type="Gene3D" id="3.40.50.300">
    <property type="entry name" value="P-loop containing nucleotide triphosphate hydrolases"/>
    <property type="match status" value="2"/>
</dbReference>